<keyword evidence="3" id="KW-1185">Reference proteome</keyword>
<protein>
    <submittedName>
        <fullName evidence="2">Transmembrane protein</fullName>
    </submittedName>
</protein>
<keyword evidence="1 2" id="KW-0812">Transmembrane</keyword>
<dbReference type="OrthoDB" id="328113at2759"/>
<feature type="transmembrane region" description="Helical" evidence="1">
    <location>
        <begin position="21"/>
        <end position="39"/>
    </location>
</feature>
<accession>A0A2C6KZV1</accession>
<gene>
    <name evidence="2" type="ORF">CSUI_004738</name>
</gene>
<dbReference type="EMBL" id="MIGC01002258">
    <property type="protein sequence ID" value="PHJ21415.1"/>
    <property type="molecule type" value="Genomic_DNA"/>
</dbReference>
<organism evidence="2 3">
    <name type="scientific">Cystoisospora suis</name>
    <dbReference type="NCBI Taxonomy" id="483139"/>
    <lineage>
        <taxon>Eukaryota</taxon>
        <taxon>Sar</taxon>
        <taxon>Alveolata</taxon>
        <taxon>Apicomplexa</taxon>
        <taxon>Conoidasida</taxon>
        <taxon>Coccidia</taxon>
        <taxon>Eucoccidiorida</taxon>
        <taxon>Eimeriorina</taxon>
        <taxon>Sarcocystidae</taxon>
        <taxon>Cystoisospora</taxon>
    </lineage>
</organism>
<sequence>MEGVQRSTRLNYNQGGWGTFAGFRSFLIFAAFALSAVSVNQIRPASATIRVGVMDLELEFPLSKSINKFGLNPSTYSLQNEPFPVISQGMKDGSVWVMYNHCPDADYFQEKEANRVGMVGNNYIGCEAHIAHYDGSSGKRIGGEVIFADYYKYPMQRNIGFFAHGPDDGEHSNTFVLGIWTAQCSKLENVCLCTNDKCGFDTSKNNACNAGWRGVPGVTYCQNEGWLGGANGTGWSCGKAKYNVGTLLAPVNGGQVPAKLILVKLNSSGKVIWEQDAFYFDGDQNDSGSTIVGGIAKFQDPDLKREVEDWAYAWVHSSNMGNICNYHWGCQGHIHRATDGKKAEERLWCSHCNGRFLTYDEQTRQFAFACGTDGVPGVIFNKTKVIGRGNFGNINTSNDNTHRDVHPVVSHFRGDVWLILYAYIATDLDKDSNDLRLLHYDVKAKKILFSKVLTETPTYSDGGAHRLTKFGPDTWLMAWQAQGRRLLTEIDAWGNFVGDIFDVTEDINWGGSQKDWWHWPSNDIGYVWWWDQTVSFEEKGKLIVTGGFKANKVLRLVRIRGYTSKGDCIGKFLPMEFTCNQCCEIREKYVVERPADGGKDCPYKDGEIRRKPCKGGACPMLQRESAEQAFTKSDSPGGGGAELGIDGNMDTVAANWTNYGNFPLTWYKVTLTHKSRVKGVSYFVQKKAQPDIDLNVLFYDAEKQLLARCYLNGKNQPADNHDKDTPIDPDGCSGLNVIGVKQVMVIPVSAGPWAWLHIRELQIFGEACTC</sequence>
<keyword evidence="1" id="KW-1133">Transmembrane helix</keyword>
<dbReference type="GeneID" id="94428134"/>
<dbReference type="AlphaFoldDB" id="A0A2C6KZV1"/>
<reference evidence="2 3" key="1">
    <citation type="journal article" date="2017" name="Int. J. Parasitol.">
        <title>The genome of the protozoan parasite Cystoisospora suis and a reverse vaccinology approach to identify vaccine candidates.</title>
        <authorList>
            <person name="Palmieri N."/>
            <person name="Shrestha A."/>
            <person name="Ruttkowski B."/>
            <person name="Beck T."/>
            <person name="Vogl C."/>
            <person name="Tomley F."/>
            <person name="Blake D.P."/>
            <person name="Joachim A."/>
        </authorList>
    </citation>
    <scope>NUCLEOTIDE SEQUENCE [LARGE SCALE GENOMIC DNA]</scope>
    <source>
        <strain evidence="2 3">Wien I</strain>
    </source>
</reference>
<proteinExistence type="predicted"/>
<dbReference type="Proteomes" id="UP000221165">
    <property type="component" value="Unassembled WGS sequence"/>
</dbReference>
<keyword evidence="1" id="KW-0472">Membrane</keyword>
<dbReference type="VEuPathDB" id="ToxoDB:CSUI_004738"/>
<dbReference type="RefSeq" id="XP_067923098.1">
    <property type="nucleotide sequence ID" value="XM_068064923.1"/>
</dbReference>
<comment type="caution">
    <text evidence="2">The sequence shown here is derived from an EMBL/GenBank/DDBJ whole genome shotgun (WGS) entry which is preliminary data.</text>
</comment>
<name>A0A2C6KZV1_9APIC</name>
<evidence type="ECO:0000256" key="1">
    <source>
        <dbReference type="SAM" id="Phobius"/>
    </source>
</evidence>
<evidence type="ECO:0000313" key="3">
    <source>
        <dbReference type="Proteomes" id="UP000221165"/>
    </source>
</evidence>
<evidence type="ECO:0000313" key="2">
    <source>
        <dbReference type="EMBL" id="PHJ21415.1"/>
    </source>
</evidence>